<evidence type="ECO:0000313" key="1">
    <source>
        <dbReference type="EMBL" id="EDR04370.1"/>
    </source>
</evidence>
<dbReference type="Proteomes" id="UP000001194">
    <property type="component" value="Unassembled WGS sequence"/>
</dbReference>
<gene>
    <name evidence="1" type="ORF">LACBIDRAFT_304575</name>
</gene>
<protein>
    <submittedName>
        <fullName evidence="1">Predicted protein</fullName>
    </submittedName>
</protein>
<dbReference type="RefSeq" id="XP_001884889.1">
    <property type="nucleotide sequence ID" value="XM_001884854.1"/>
</dbReference>
<evidence type="ECO:0000313" key="2">
    <source>
        <dbReference type="Proteomes" id="UP000001194"/>
    </source>
</evidence>
<dbReference type="AlphaFoldDB" id="B0DLX8"/>
<accession>B0DLX8</accession>
<organism evidence="2">
    <name type="scientific">Laccaria bicolor (strain S238N-H82 / ATCC MYA-4686)</name>
    <name type="common">Bicoloured deceiver</name>
    <name type="synonym">Laccaria laccata var. bicolor</name>
    <dbReference type="NCBI Taxonomy" id="486041"/>
    <lineage>
        <taxon>Eukaryota</taxon>
        <taxon>Fungi</taxon>
        <taxon>Dikarya</taxon>
        <taxon>Basidiomycota</taxon>
        <taxon>Agaricomycotina</taxon>
        <taxon>Agaricomycetes</taxon>
        <taxon>Agaricomycetidae</taxon>
        <taxon>Agaricales</taxon>
        <taxon>Agaricineae</taxon>
        <taxon>Hydnangiaceae</taxon>
        <taxon>Laccaria</taxon>
    </lineage>
</organism>
<sequence length="103" mass="11332">MPIPTKPKPVSIPVSSACSGMSYDSPGQTPCPPYGYRLAPYYPQYAYGGQAMPQPPPTISEFGLGSAPSTYDDYPRRFKRRYHCTFTKSNTPPPGTVFTLHPL</sequence>
<keyword evidence="2" id="KW-1185">Reference proteome</keyword>
<proteinExistence type="predicted"/>
<dbReference type="GeneID" id="6080595"/>
<dbReference type="InParanoid" id="B0DLX8"/>
<dbReference type="KEGG" id="lbc:LACBIDRAFT_304575"/>
<dbReference type="EMBL" id="DS547118">
    <property type="protein sequence ID" value="EDR04370.1"/>
    <property type="molecule type" value="Genomic_DNA"/>
</dbReference>
<dbReference type="HOGENOM" id="CLU_2264229_0_0_1"/>
<reference evidence="1 2" key="1">
    <citation type="journal article" date="2008" name="Nature">
        <title>The genome of Laccaria bicolor provides insights into mycorrhizal symbiosis.</title>
        <authorList>
            <person name="Martin F."/>
            <person name="Aerts A."/>
            <person name="Ahren D."/>
            <person name="Brun A."/>
            <person name="Danchin E.G.J."/>
            <person name="Duchaussoy F."/>
            <person name="Gibon J."/>
            <person name="Kohler A."/>
            <person name="Lindquist E."/>
            <person name="Pereda V."/>
            <person name="Salamov A."/>
            <person name="Shapiro H.J."/>
            <person name="Wuyts J."/>
            <person name="Blaudez D."/>
            <person name="Buee M."/>
            <person name="Brokstein P."/>
            <person name="Canbaeck B."/>
            <person name="Cohen D."/>
            <person name="Courty P.E."/>
            <person name="Coutinho P.M."/>
            <person name="Delaruelle C."/>
            <person name="Detter J.C."/>
            <person name="Deveau A."/>
            <person name="DiFazio S."/>
            <person name="Duplessis S."/>
            <person name="Fraissinet-Tachet L."/>
            <person name="Lucic E."/>
            <person name="Frey-Klett P."/>
            <person name="Fourrey C."/>
            <person name="Feussner I."/>
            <person name="Gay G."/>
            <person name="Grimwood J."/>
            <person name="Hoegger P.J."/>
            <person name="Jain P."/>
            <person name="Kilaru S."/>
            <person name="Labbe J."/>
            <person name="Lin Y.C."/>
            <person name="Legue V."/>
            <person name="Le Tacon F."/>
            <person name="Marmeisse R."/>
            <person name="Melayah D."/>
            <person name="Montanini B."/>
            <person name="Muratet M."/>
            <person name="Nehls U."/>
            <person name="Niculita-Hirzel H."/>
            <person name="Oudot-Le Secq M.P."/>
            <person name="Peter M."/>
            <person name="Quesneville H."/>
            <person name="Rajashekar B."/>
            <person name="Reich M."/>
            <person name="Rouhier N."/>
            <person name="Schmutz J."/>
            <person name="Yin T."/>
            <person name="Chalot M."/>
            <person name="Henrissat B."/>
            <person name="Kuees U."/>
            <person name="Lucas S."/>
            <person name="Van de Peer Y."/>
            <person name="Podila G.K."/>
            <person name="Polle A."/>
            <person name="Pukkila P.J."/>
            <person name="Richardson P.M."/>
            <person name="Rouze P."/>
            <person name="Sanders I.R."/>
            <person name="Stajich J.E."/>
            <person name="Tunlid A."/>
            <person name="Tuskan G."/>
            <person name="Grigoriev I.V."/>
        </authorList>
    </citation>
    <scope>NUCLEOTIDE SEQUENCE [LARGE SCALE GENOMIC DNA]</scope>
    <source>
        <strain evidence="2">S238N-H82 / ATCC MYA-4686</strain>
    </source>
</reference>
<name>B0DLX8_LACBS</name>